<evidence type="ECO:0000313" key="2">
    <source>
        <dbReference type="Proteomes" id="UP000014521"/>
    </source>
</evidence>
<name>S4GQV4_GARVA</name>
<gene>
    <name evidence="1" type="ORF">HMPREF1581_00586</name>
</gene>
<proteinExistence type="predicted"/>
<sequence length="44" mass="5142">MFICDLSVRHAEMPENTVILLFLLNKHDILEHGSTKRTFNEPCK</sequence>
<organism evidence="1 2">
    <name type="scientific">Gardnerella vaginalis JCP8108</name>
    <dbReference type="NCBI Taxonomy" id="1261066"/>
    <lineage>
        <taxon>Bacteria</taxon>
        <taxon>Bacillati</taxon>
        <taxon>Actinomycetota</taxon>
        <taxon>Actinomycetes</taxon>
        <taxon>Bifidobacteriales</taxon>
        <taxon>Bifidobacteriaceae</taxon>
        <taxon>Gardnerella</taxon>
    </lineage>
</organism>
<reference evidence="1 2" key="1">
    <citation type="submission" date="2013-06" db="EMBL/GenBank/DDBJ databases">
        <authorList>
            <person name="Weinstock G."/>
            <person name="Sodergren E."/>
            <person name="Lobos E.A."/>
            <person name="Fulton L."/>
            <person name="Fulton R."/>
            <person name="Courtney L."/>
            <person name="Fronick C."/>
            <person name="O'Laughlin M."/>
            <person name="Godfrey J."/>
            <person name="Wilson R.M."/>
            <person name="Miner T."/>
            <person name="Farmer C."/>
            <person name="Delehaunty K."/>
            <person name="Cordes M."/>
            <person name="Minx P."/>
            <person name="Tomlinson C."/>
            <person name="Chen J."/>
            <person name="Wollam A."/>
            <person name="Pepin K.H."/>
            <person name="Bhonagiri V."/>
            <person name="Zhang X."/>
            <person name="Warren W."/>
            <person name="Mitreva M."/>
            <person name="Mardis E.R."/>
            <person name="Wilson R.K."/>
        </authorList>
    </citation>
    <scope>NUCLEOTIDE SEQUENCE [LARGE SCALE GENOMIC DNA]</scope>
    <source>
        <strain evidence="1 2">JCP8108</strain>
    </source>
</reference>
<dbReference type="HOGENOM" id="CLU_3216714_0_0_11"/>
<comment type="caution">
    <text evidence="1">The sequence shown here is derived from an EMBL/GenBank/DDBJ whole genome shotgun (WGS) entry which is preliminary data.</text>
</comment>
<dbReference type="AlphaFoldDB" id="S4GQV4"/>
<accession>S4GQV4</accession>
<dbReference type="EMBL" id="ATJJ01000029">
    <property type="protein sequence ID" value="EPI48658.1"/>
    <property type="molecule type" value="Genomic_DNA"/>
</dbReference>
<evidence type="ECO:0000313" key="1">
    <source>
        <dbReference type="EMBL" id="EPI48658.1"/>
    </source>
</evidence>
<dbReference type="Proteomes" id="UP000014521">
    <property type="component" value="Unassembled WGS sequence"/>
</dbReference>
<protein>
    <submittedName>
        <fullName evidence="1">Uncharacterized protein</fullName>
    </submittedName>
</protein>